<evidence type="ECO:0000259" key="6">
    <source>
        <dbReference type="PROSITE" id="PS50943"/>
    </source>
</evidence>
<dbReference type="InterPro" id="IPR051476">
    <property type="entry name" value="Bac_ResReg_Asp_Phosphatase"/>
</dbReference>
<comment type="caution">
    <text evidence="7">The sequence shown here is derived from an EMBL/GenBank/DDBJ whole genome shotgun (WGS) entry which is preliminary data.</text>
</comment>
<dbReference type="Pfam" id="PF01381">
    <property type="entry name" value="HTH_3"/>
    <property type="match status" value="1"/>
</dbReference>
<reference evidence="7 8" key="1">
    <citation type="submission" date="2018-05" db="EMBL/GenBank/DDBJ databases">
        <title>Genomic Encyclopedia of Type Strains, Phase IV (KMG-IV): sequencing the most valuable type-strain genomes for metagenomic binning, comparative biology and taxonomic classification.</title>
        <authorList>
            <person name="Goeker M."/>
        </authorList>
    </citation>
    <scope>NUCLEOTIDE SEQUENCE [LARGE SCALE GENOMIC DNA]</scope>
    <source>
        <strain evidence="7 8">DSM 18773</strain>
    </source>
</reference>
<organism evidence="7 8">
    <name type="scientific">Tumebacillus permanentifrigoris</name>
    <dbReference type="NCBI Taxonomy" id="378543"/>
    <lineage>
        <taxon>Bacteria</taxon>
        <taxon>Bacillati</taxon>
        <taxon>Bacillota</taxon>
        <taxon>Bacilli</taxon>
        <taxon>Bacillales</taxon>
        <taxon>Alicyclobacillaceae</taxon>
        <taxon>Tumebacillus</taxon>
    </lineage>
</organism>
<keyword evidence="3" id="KW-0677">Repeat</keyword>
<dbReference type="SUPFAM" id="SSF47413">
    <property type="entry name" value="lambda repressor-like DNA-binding domains"/>
    <property type="match status" value="1"/>
</dbReference>
<dbReference type="InterPro" id="IPR019734">
    <property type="entry name" value="TPR_rpt"/>
</dbReference>
<evidence type="ECO:0000313" key="7">
    <source>
        <dbReference type="EMBL" id="PWK16210.1"/>
    </source>
</evidence>
<name>A0A316E084_9BACL</name>
<comment type="subcellular location">
    <subcellularLocation>
        <location evidence="1">Cytoplasm</location>
    </subcellularLocation>
</comment>
<keyword evidence="7" id="KW-0238">DNA-binding</keyword>
<dbReference type="Pfam" id="PF13424">
    <property type="entry name" value="TPR_12"/>
    <property type="match status" value="2"/>
</dbReference>
<evidence type="ECO:0000256" key="4">
    <source>
        <dbReference type="ARBA" id="ARBA00022803"/>
    </source>
</evidence>
<keyword evidence="2" id="KW-0963">Cytoplasm</keyword>
<dbReference type="SMART" id="SM00028">
    <property type="entry name" value="TPR"/>
    <property type="match status" value="6"/>
</dbReference>
<evidence type="ECO:0000313" key="8">
    <source>
        <dbReference type="Proteomes" id="UP000245634"/>
    </source>
</evidence>
<gene>
    <name evidence="7" type="ORF">C7459_10172</name>
</gene>
<evidence type="ECO:0000256" key="2">
    <source>
        <dbReference type="ARBA" id="ARBA00022490"/>
    </source>
</evidence>
<dbReference type="Proteomes" id="UP000245634">
    <property type="component" value="Unassembled WGS sequence"/>
</dbReference>
<comment type="similarity">
    <text evidence="5">Belongs to the Rap family.</text>
</comment>
<keyword evidence="4" id="KW-0802">TPR repeat</keyword>
<feature type="domain" description="HTH cro/C1-type" evidence="6">
    <location>
        <begin position="10"/>
        <end position="63"/>
    </location>
</feature>
<dbReference type="PANTHER" id="PTHR46630">
    <property type="entry name" value="TETRATRICOPEPTIDE REPEAT PROTEIN 29"/>
    <property type="match status" value="1"/>
</dbReference>
<dbReference type="InterPro" id="IPR001387">
    <property type="entry name" value="Cro/C1-type_HTH"/>
</dbReference>
<dbReference type="EMBL" id="QGGL01000001">
    <property type="protein sequence ID" value="PWK16210.1"/>
    <property type="molecule type" value="Genomic_DNA"/>
</dbReference>
<dbReference type="InterPro" id="IPR011990">
    <property type="entry name" value="TPR-like_helical_dom_sf"/>
</dbReference>
<evidence type="ECO:0000256" key="1">
    <source>
        <dbReference type="ARBA" id="ARBA00004496"/>
    </source>
</evidence>
<keyword evidence="8" id="KW-1185">Reference proteome</keyword>
<sequence>MNHLSLGQRIRQARKELGYTQNELAQGIVTSSMICQIENGKAFPSYNVLQALSERMQKPIEFFVSDTDANKRQRSSYTLAKALMASESYEKAYSLLKSLQDSPGTDLSEFQMTLSECCQRLGKFDEASAPLDQLLPIAMNNGDIPQQIKILQRLGDIAEQSGQYQLALYHWQKASDLLAKGDVDSAAKSRLLTSIGNTYYRLGYLDESLNYLQAAYESRESFLSLEEVGQMYLNLSLSHRDNNDYKQAAYFSEQAYIIFKSVTNMKLTTDVKRSLGVLLGKQGQTQEALSILEECMDLYQRDEDSYNLGVTELEMALMLQMSGDLEGAIERLQGALSKFSDNELETARAYHLLADMYRTKRDLPTAIRHLNNSLHLYQKQGHSVGLIEAMSLSVKLYEEWDTFNQSKYGGELITA</sequence>
<protein>
    <submittedName>
        <fullName evidence="7">DNA-binding XRE family transcriptional regulator</fullName>
    </submittedName>
</protein>
<accession>A0A316E084</accession>
<dbReference type="InterPro" id="IPR010982">
    <property type="entry name" value="Lambda_DNA-bd_dom_sf"/>
</dbReference>
<dbReference type="OrthoDB" id="2470999at2"/>
<dbReference type="PROSITE" id="PS50943">
    <property type="entry name" value="HTH_CROC1"/>
    <property type="match status" value="1"/>
</dbReference>
<dbReference type="RefSeq" id="WP_109685111.1">
    <property type="nucleotide sequence ID" value="NZ_QGGL01000001.1"/>
</dbReference>
<evidence type="ECO:0000256" key="5">
    <source>
        <dbReference type="ARBA" id="ARBA00038253"/>
    </source>
</evidence>
<dbReference type="CDD" id="cd00093">
    <property type="entry name" value="HTH_XRE"/>
    <property type="match status" value="1"/>
</dbReference>
<dbReference type="SUPFAM" id="SSF48452">
    <property type="entry name" value="TPR-like"/>
    <property type="match status" value="2"/>
</dbReference>
<dbReference type="GO" id="GO:0005737">
    <property type="term" value="C:cytoplasm"/>
    <property type="evidence" value="ECO:0007669"/>
    <property type="project" value="UniProtKB-SubCell"/>
</dbReference>
<proteinExistence type="inferred from homology"/>
<dbReference type="Gene3D" id="1.25.40.10">
    <property type="entry name" value="Tetratricopeptide repeat domain"/>
    <property type="match status" value="3"/>
</dbReference>
<dbReference type="PANTHER" id="PTHR46630:SF1">
    <property type="entry name" value="TETRATRICOPEPTIDE REPEAT PROTEIN 29"/>
    <property type="match status" value="1"/>
</dbReference>
<dbReference type="GO" id="GO:0003677">
    <property type="term" value="F:DNA binding"/>
    <property type="evidence" value="ECO:0007669"/>
    <property type="project" value="UniProtKB-KW"/>
</dbReference>
<dbReference type="SMART" id="SM00530">
    <property type="entry name" value="HTH_XRE"/>
    <property type="match status" value="1"/>
</dbReference>
<dbReference type="AlphaFoldDB" id="A0A316E084"/>
<dbReference type="Gene3D" id="1.10.260.40">
    <property type="entry name" value="lambda repressor-like DNA-binding domains"/>
    <property type="match status" value="1"/>
</dbReference>
<evidence type="ECO:0000256" key="3">
    <source>
        <dbReference type="ARBA" id="ARBA00022737"/>
    </source>
</evidence>